<dbReference type="PANTHER" id="PTHR44167">
    <property type="entry name" value="OVARIAN-SPECIFIC SERINE/THREONINE-PROTEIN KINASE LOK-RELATED"/>
    <property type="match status" value="1"/>
</dbReference>
<evidence type="ECO:0000313" key="3">
    <source>
        <dbReference type="EMBL" id="KAK9424005.1"/>
    </source>
</evidence>
<dbReference type="SUPFAM" id="SSF56112">
    <property type="entry name" value="Protein kinase-like (PK-like)"/>
    <property type="match status" value="1"/>
</dbReference>
<accession>A0ABR2VC16</accession>
<comment type="caution">
    <text evidence="3">The sequence shown here is derived from an EMBL/GenBank/DDBJ whole genome shotgun (WGS) entry which is preliminary data.</text>
</comment>
<dbReference type="Proteomes" id="UP001408356">
    <property type="component" value="Unassembled WGS sequence"/>
</dbReference>
<dbReference type="EMBL" id="JARVKF010000052">
    <property type="protein sequence ID" value="KAK9424005.1"/>
    <property type="molecule type" value="Genomic_DNA"/>
</dbReference>
<dbReference type="InterPro" id="IPR011009">
    <property type="entry name" value="Kinase-like_dom_sf"/>
</dbReference>
<feature type="region of interest" description="Disordered" evidence="1">
    <location>
        <begin position="1"/>
        <end position="22"/>
    </location>
</feature>
<protein>
    <recommendedName>
        <fullName evidence="2">Protein kinase domain-containing protein</fullName>
    </recommendedName>
</protein>
<sequence>MSESTHDTANEHQRVSTAHGHPSVRSLQDLTIVEAWDPATNTAKYTTFYYIAEDEGVWFGESSKNKREISLSEYESLLQRIRDEEIYPEITDNVQLRTISEDPPDCYIKRPGLYSYEDTRNTNFIPTEVLNEVLIMEKISQEPGPHSNIIRYLGCHVRRGRITSIVLEKHSQTLAQFAHQQNLKVLHKEKFMEALTSAVAFLHEIGLAHNDINPDNIMIKTDGTPVLVDFGSCQPVGTRLQSLGTVGWCEETFYTSEKSHDEFSLKKLATWLEDPSS</sequence>
<feature type="compositionally biased region" description="Basic and acidic residues" evidence="1">
    <location>
        <begin position="1"/>
        <end position="14"/>
    </location>
</feature>
<organism evidence="3 4">
    <name type="scientific">Seiridium unicorne</name>
    <dbReference type="NCBI Taxonomy" id="138068"/>
    <lineage>
        <taxon>Eukaryota</taxon>
        <taxon>Fungi</taxon>
        <taxon>Dikarya</taxon>
        <taxon>Ascomycota</taxon>
        <taxon>Pezizomycotina</taxon>
        <taxon>Sordariomycetes</taxon>
        <taxon>Xylariomycetidae</taxon>
        <taxon>Amphisphaeriales</taxon>
        <taxon>Sporocadaceae</taxon>
        <taxon>Seiridium</taxon>
    </lineage>
</organism>
<dbReference type="Pfam" id="PF00069">
    <property type="entry name" value="Pkinase"/>
    <property type="match status" value="1"/>
</dbReference>
<dbReference type="PROSITE" id="PS50011">
    <property type="entry name" value="PROTEIN_KINASE_DOM"/>
    <property type="match status" value="1"/>
</dbReference>
<dbReference type="Gene3D" id="1.10.510.10">
    <property type="entry name" value="Transferase(Phosphotransferase) domain 1"/>
    <property type="match status" value="1"/>
</dbReference>
<name>A0ABR2VC16_9PEZI</name>
<reference evidence="3 4" key="1">
    <citation type="journal article" date="2024" name="J. Plant Pathol.">
        <title>Sequence and assembly of the genome of Seiridium unicorne, isolate CBS 538.82, causal agent of cypress canker disease.</title>
        <authorList>
            <person name="Scali E."/>
            <person name="Rocca G.D."/>
            <person name="Danti R."/>
            <person name="Garbelotto M."/>
            <person name="Barberini S."/>
            <person name="Baroncelli R."/>
            <person name="Emiliani G."/>
        </authorList>
    </citation>
    <scope>NUCLEOTIDE SEQUENCE [LARGE SCALE GENOMIC DNA]</scope>
    <source>
        <strain evidence="3 4">BM-138-508</strain>
    </source>
</reference>
<feature type="domain" description="Protein kinase" evidence="2">
    <location>
        <begin position="63"/>
        <end position="277"/>
    </location>
</feature>
<keyword evidence="4" id="KW-1185">Reference proteome</keyword>
<gene>
    <name evidence="3" type="ORF">SUNI508_13857</name>
</gene>
<evidence type="ECO:0000313" key="4">
    <source>
        <dbReference type="Proteomes" id="UP001408356"/>
    </source>
</evidence>
<evidence type="ECO:0000259" key="2">
    <source>
        <dbReference type="PROSITE" id="PS50011"/>
    </source>
</evidence>
<dbReference type="InterPro" id="IPR000719">
    <property type="entry name" value="Prot_kinase_dom"/>
</dbReference>
<proteinExistence type="predicted"/>
<evidence type="ECO:0000256" key="1">
    <source>
        <dbReference type="SAM" id="MobiDB-lite"/>
    </source>
</evidence>
<dbReference type="PANTHER" id="PTHR44167:SF30">
    <property type="entry name" value="PHOSPHORYLASE KINASE"/>
    <property type="match status" value="1"/>
</dbReference>